<dbReference type="RefSeq" id="WP_014974351.1">
    <property type="nucleotide sequence ID" value="NZ_CP042374.1"/>
</dbReference>
<dbReference type="GO" id="GO:0008113">
    <property type="term" value="F:peptide-methionine (S)-S-oxide reductase activity"/>
    <property type="evidence" value="ECO:0007669"/>
    <property type="project" value="UniProtKB-UniRule"/>
</dbReference>
<dbReference type="PANTHER" id="PTHR43774:SF1">
    <property type="entry name" value="PEPTIDE METHIONINE SULFOXIDE REDUCTASE MSRA 2"/>
    <property type="match status" value="1"/>
</dbReference>
<dbReference type="GeneID" id="61186255"/>
<feature type="domain" description="Peptide methionine sulphoxide reductase MsrA" evidence="6">
    <location>
        <begin position="98"/>
        <end position="248"/>
    </location>
</feature>
<dbReference type="HAMAP" id="MF_01401">
    <property type="entry name" value="MsrA"/>
    <property type="match status" value="1"/>
</dbReference>
<evidence type="ECO:0000256" key="1">
    <source>
        <dbReference type="ARBA" id="ARBA00005591"/>
    </source>
</evidence>
<comment type="similarity">
    <text evidence="1 5">Belongs to the MsrA Met sulfoxide reductase family.</text>
</comment>
<dbReference type="NCBIfam" id="TIGR00401">
    <property type="entry name" value="msrA"/>
    <property type="match status" value="1"/>
</dbReference>
<dbReference type="Gene3D" id="3.30.1060.10">
    <property type="entry name" value="Peptide methionine sulphoxide reductase MsrA"/>
    <property type="match status" value="1"/>
</dbReference>
<evidence type="ECO:0000256" key="3">
    <source>
        <dbReference type="ARBA" id="ARBA00047806"/>
    </source>
</evidence>
<dbReference type="SUPFAM" id="SSF55068">
    <property type="entry name" value="Peptide methionine sulfoxide reductase"/>
    <property type="match status" value="1"/>
</dbReference>
<dbReference type="Pfam" id="PF08951">
    <property type="entry name" value="EntA_Immun"/>
    <property type="match status" value="1"/>
</dbReference>
<protein>
    <recommendedName>
        <fullName evidence="5">Peptide methionine sulfoxide reductase MsrA</fullName>
        <shortName evidence="5">Protein-methionine-S-oxide reductase</shortName>
        <ecNumber evidence="5">1.8.4.11</ecNumber>
    </recommendedName>
    <alternativeName>
        <fullName evidence="5">Peptide-methionine (S)-S-oxide reductase</fullName>
        <shortName evidence="5">Peptide Met(O) reductase</shortName>
    </alternativeName>
</protein>
<dbReference type="Proteomes" id="UP000321332">
    <property type="component" value="Chromosome"/>
</dbReference>
<dbReference type="PANTHER" id="PTHR43774">
    <property type="entry name" value="PEPTIDE METHIONINE SULFOXIDE REDUCTASE"/>
    <property type="match status" value="1"/>
</dbReference>
<dbReference type="InterPro" id="IPR036509">
    <property type="entry name" value="Met_Sox_Rdtase_MsrA_sf"/>
</dbReference>
<feature type="active site" evidence="5">
    <location>
        <position position="104"/>
    </location>
</feature>
<evidence type="ECO:0000256" key="4">
    <source>
        <dbReference type="ARBA" id="ARBA00048782"/>
    </source>
</evidence>
<dbReference type="GO" id="GO:0030153">
    <property type="term" value="P:bacteriocin immunity"/>
    <property type="evidence" value="ECO:0007669"/>
    <property type="project" value="InterPro"/>
</dbReference>
<dbReference type="EMBL" id="CP042374">
    <property type="protein sequence ID" value="QEA32774.1"/>
    <property type="molecule type" value="Genomic_DNA"/>
</dbReference>
<sequence>MALNPDEIQQDIYNLILNPATREWEREIMVQAKDKRASVTFNSQIDTLKSDLQPLAIRNNLTPDVMDFYLKITGQSQPDSYDQVKLHDEKDPPYQERAIFAGGCFWCMVEPFDTRPGIKAVISGYTGGALQQPTYDQVFSQNTGHVEAVEILFDSRIITYQQLVDVYWQLIDPTDNLGQIDDRGENYRPIIFVNNDQQRQIAEQSKQALIDAELFSRPIVVEIKSATVFWPAENFHQNFYKKNTQRYRKIKRSRRLYLFLLRSKNTVRRLFKKEN</sequence>
<gene>
    <name evidence="5 7" type="primary">msrA</name>
    <name evidence="7" type="ORF">FGL89_00785</name>
</gene>
<comment type="catalytic activity">
    <reaction evidence="4 5">
        <text>[thioredoxin]-disulfide + L-methionine + H2O = L-methionine (S)-S-oxide + [thioredoxin]-dithiol</text>
        <dbReference type="Rhea" id="RHEA:19993"/>
        <dbReference type="Rhea" id="RHEA-COMP:10698"/>
        <dbReference type="Rhea" id="RHEA-COMP:10700"/>
        <dbReference type="ChEBI" id="CHEBI:15377"/>
        <dbReference type="ChEBI" id="CHEBI:29950"/>
        <dbReference type="ChEBI" id="CHEBI:50058"/>
        <dbReference type="ChEBI" id="CHEBI:57844"/>
        <dbReference type="ChEBI" id="CHEBI:58772"/>
        <dbReference type="EC" id="1.8.4.11"/>
    </reaction>
</comment>
<keyword evidence="2 5" id="KW-0560">Oxidoreductase</keyword>
<evidence type="ECO:0000313" key="8">
    <source>
        <dbReference type="Proteomes" id="UP000321332"/>
    </source>
</evidence>
<evidence type="ECO:0000256" key="2">
    <source>
        <dbReference type="ARBA" id="ARBA00023002"/>
    </source>
</evidence>
<dbReference type="InterPro" id="IPR015046">
    <property type="entry name" value="LciA_Immunity-like"/>
</dbReference>
<comment type="function">
    <text evidence="5">Has an important function as a repair enzyme for proteins that have been inactivated by oxidation. Catalyzes the reversible oxidation-reduction of methionine sulfoxide in proteins to methionine.</text>
</comment>
<dbReference type="EC" id="1.8.4.11" evidence="5"/>
<dbReference type="OMA" id="WPAENFH"/>
<dbReference type="CDD" id="cd21059">
    <property type="entry name" value="LciA-like"/>
    <property type="match status" value="1"/>
</dbReference>
<proteinExistence type="inferred from homology"/>
<accession>A0AAE6IJ19</accession>
<evidence type="ECO:0000313" key="7">
    <source>
        <dbReference type="EMBL" id="QEA32774.1"/>
    </source>
</evidence>
<dbReference type="AlphaFoldDB" id="A0AAE6IJ19"/>
<dbReference type="Pfam" id="PF01625">
    <property type="entry name" value="PMSR"/>
    <property type="match status" value="1"/>
</dbReference>
<evidence type="ECO:0000256" key="5">
    <source>
        <dbReference type="HAMAP-Rule" id="MF_01401"/>
    </source>
</evidence>
<organism evidence="7 8">
    <name type="scientific">Leuconostoc carnosum</name>
    <dbReference type="NCBI Taxonomy" id="1252"/>
    <lineage>
        <taxon>Bacteria</taxon>
        <taxon>Bacillati</taxon>
        <taxon>Bacillota</taxon>
        <taxon>Bacilli</taxon>
        <taxon>Lactobacillales</taxon>
        <taxon>Lactobacillaceae</taxon>
        <taxon>Leuconostoc</taxon>
    </lineage>
</organism>
<name>A0AAE6IJ19_LEUCA</name>
<comment type="catalytic activity">
    <reaction evidence="3 5">
        <text>L-methionyl-[protein] + [thioredoxin]-disulfide + H2O = L-methionyl-(S)-S-oxide-[protein] + [thioredoxin]-dithiol</text>
        <dbReference type="Rhea" id="RHEA:14217"/>
        <dbReference type="Rhea" id="RHEA-COMP:10698"/>
        <dbReference type="Rhea" id="RHEA-COMP:10700"/>
        <dbReference type="Rhea" id="RHEA-COMP:12313"/>
        <dbReference type="Rhea" id="RHEA-COMP:12315"/>
        <dbReference type="ChEBI" id="CHEBI:15377"/>
        <dbReference type="ChEBI" id="CHEBI:16044"/>
        <dbReference type="ChEBI" id="CHEBI:29950"/>
        <dbReference type="ChEBI" id="CHEBI:44120"/>
        <dbReference type="ChEBI" id="CHEBI:50058"/>
        <dbReference type="EC" id="1.8.4.11"/>
    </reaction>
</comment>
<dbReference type="InterPro" id="IPR002569">
    <property type="entry name" value="Met_Sox_Rdtase_MsrA_dom"/>
</dbReference>
<reference evidence="7 8" key="1">
    <citation type="submission" date="2019-06" db="EMBL/GenBank/DDBJ databases">
        <title>Genome analyses of bacteria isolated from kimchi.</title>
        <authorList>
            <person name="Lee S."/>
            <person name="Ahn S."/>
            <person name="Roh S."/>
        </authorList>
    </citation>
    <scope>NUCLEOTIDE SEQUENCE [LARGE SCALE GENOMIC DNA]</scope>
    <source>
        <strain evidence="7 8">CBA3620</strain>
    </source>
</reference>
<evidence type="ECO:0000259" key="6">
    <source>
        <dbReference type="Pfam" id="PF01625"/>
    </source>
</evidence>